<gene>
    <name evidence="1" type="ORF">DPMN_076321</name>
</gene>
<evidence type="ECO:0000313" key="2">
    <source>
        <dbReference type="Proteomes" id="UP000828390"/>
    </source>
</evidence>
<dbReference type="EMBL" id="JAIWYP010000015">
    <property type="protein sequence ID" value="KAH3701337.1"/>
    <property type="molecule type" value="Genomic_DNA"/>
</dbReference>
<organism evidence="1 2">
    <name type="scientific">Dreissena polymorpha</name>
    <name type="common">Zebra mussel</name>
    <name type="synonym">Mytilus polymorpha</name>
    <dbReference type="NCBI Taxonomy" id="45954"/>
    <lineage>
        <taxon>Eukaryota</taxon>
        <taxon>Metazoa</taxon>
        <taxon>Spiralia</taxon>
        <taxon>Lophotrochozoa</taxon>
        <taxon>Mollusca</taxon>
        <taxon>Bivalvia</taxon>
        <taxon>Autobranchia</taxon>
        <taxon>Heteroconchia</taxon>
        <taxon>Euheterodonta</taxon>
        <taxon>Imparidentia</taxon>
        <taxon>Neoheterodontei</taxon>
        <taxon>Myida</taxon>
        <taxon>Dreissenoidea</taxon>
        <taxon>Dreissenidae</taxon>
        <taxon>Dreissena</taxon>
    </lineage>
</organism>
<proteinExistence type="predicted"/>
<reference evidence="1" key="2">
    <citation type="submission" date="2020-11" db="EMBL/GenBank/DDBJ databases">
        <authorList>
            <person name="McCartney M.A."/>
            <person name="Auch B."/>
            <person name="Kono T."/>
            <person name="Mallez S."/>
            <person name="Becker A."/>
            <person name="Gohl D.M."/>
            <person name="Silverstein K.A.T."/>
            <person name="Koren S."/>
            <person name="Bechman K.B."/>
            <person name="Herman A."/>
            <person name="Abrahante J.E."/>
            <person name="Garbe J."/>
        </authorList>
    </citation>
    <scope>NUCLEOTIDE SEQUENCE</scope>
    <source>
        <strain evidence="1">Duluth1</strain>
        <tissue evidence="1">Whole animal</tissue>
    </source>
</reference>
<protein>
    <submittedName>
        <fullName evidence="1">Uncharacterized protein</fullName>
    </submittedName>
</protein>
<name>A0A9D3YIV3_DREPO</name>
<keyword evidence="2" id="KW-1185">Reference proteome</keyword>
<reference evidence="1" key="1">
    <citation type="journal article" date="2019" name="bioRxiv">
        <title>The Genome of the Zebra Mussel, Dreissena polymorpha: A Resource for Invasive Species Research.</title>
        <authorList>
            <person name="McCartney M.A."/>
            <person name="Auch B."/>
            <person name="Kono T."/>
            <person name="Mallez S."/>
            <person name="Zhang Y."/>
            <person name="Obille A."/>
            <person name="Becker A."/>
            <person name="Abrahante J.E."/>
            <person name="Garbe J."/>
            <person name="Badalamenti J.P."/>
            <person name="Herman A."/>
            <person name="Mangelson H."/>
            <person name="Liachko I."/>
            <person name="Sullivan S."/>
            <person name="Sone E.D."/>
            <person name="Koren S."/>
            <person name="Silverstein K.A.T."/>
            <person name="Beckman K.B."/>
            <person name="Gohl D.M."/>
        </authorList>
    </citation>
    <scope>NUCLEOTIDE SEQUENCE</scope>
    <source>
        <strain evidence="1">Duluth1</strain>
        <tissue evidence="1">Whole animal</tissue>
    </source>
</reference>
<sequence length="80" mass="9177">MEFLMQDVNDVIKEQHTRPVNDLHMPVLQKIINLMTLRKRSGSGQTRQNRRENAAALLKNFISIMSSMSQGGTELPMYSE</sequence>
<dbReference type="AlphaFoldDB" id="A0A9D3YIV3"/>
<dbReference type="Proteomes" id="UP000828390">
    <property type="component" value="Unassembled WGS sequence"/>
</dbReference>
<comment type="caution">
    <text evidence="1">The sequence shown here is derived from an EMBL/GenBank/DDBJ whole genome shotgun (WGS) entry which is preliminary data.</text>
</comment>
<accession>A0A9D3YIV3</accession>
<evidence type="ECO:0000313" key="1">
    <source>
        <dbReference type="EMBL" id="KAH3701337.1"/>
    </source>
</evidence>